<dbReference type="AlphaFoldDB" id="A0A0M4PP37"/>
<sequence>MRRLNVMLLALLLSLSTLSFAQEALEDTQDATDIQSPSTAEVPVSESQKPEGPVKTIQTAIVKLNQLTTVAAYSPQLVNTLIKTEVAPLFDFEHIASEILLVSNLNLGADEQAYFANKIKKNIITSLLSRLTQTRSTSFQFISARPMIGASIAVKLKVNGYYSYGMFLDIVFHQTANQDWKISDVVLNNDSLINYYQKMVLIKLRRYGVYGMLGRL</sequence>
<evidence type="ECO:0008006" key="5">
    <source>
        <dbReference type="Google" id="ProtNLM"/>
    </source>
</evidence>
<keyword evidence="4" id="KW-1185">Reference proteome</keyword>
<evidence type="ECO:0000256" key="2">
    <source>
        <dbReference type="SAM" id="SignalP"/>
    </source>
</evidence>
<feature type="region of interest" description="Disordered" evidence="1">
    <location>
        <begin position="30"/>
        <end position="51"/>
    </location>
</feature>
<name>A0A0M4PP37_9GAMM</name>
<proteinExistence type="predicted"/>
<reference evidence="3 4" key="1">
    <citation type="journal article" date="2015" name="Genome Announc.">
        <title>Genome Sequence of 'Candidatus Thioglobus autotrophica' Strain EF1, a Chemoautotroph from the SUP05 Clade of Marine Gammaproteobacteria.</title>
        <authorList>
            <person name="Shah V."/>
            <person name="Morris R.M."/>
        </authorList>
    </citation>
    <scope>NUCLEOTIDE SEQUENCE [LARGE SCALE GENOMIC DNA]</scope>
    <source>
        <strain evidence="3 4">EF1</strain>
    </source>
</reference>
<keyword evidence="2" id="KW-0732">Signal</keyword>
<dbReference type="EMBL" id="CP010552">
    <property type="protein sequence ID" value="ALE53017.1"/>
    <property type="molecule type" value="Genomic_DNA"/>
</dbReference>
<dbReference type="RefSeq" id="WP_053952003.1">
    <property type="nucleotide sequence ID" value="NZ_CP010552.1"/>
</dbReference>
<evidence type="ECO:0000256" key="1">
    <source>
        <dbReference type="SAM" id="MobiDB-lite"/>
    </source>
</evidence>
<dbReference type="Gene3D" id="3.10.450.710">
    <property type="entry name" value="Tgt2/MlaC"/>
    <property type="match status" value="1"/>
</dbReference>
<dbReference type="OrthoDB" id="9787053at2"/>
<dbReference type="InterPro" id="IPR008869">
    <property type="entry name" value="MlaC/ttg2D"/>
</dbReference>
<evidence type="ECO:0000313" key="4">
    <source>
        <dbReference type="Proteomes" id="UP000058020"/>
    </source>
</evidence>
<dbReference type="Proteomes" id="UP000058020">
    <property type="component" value="Chromosome"/>
</dbReference>
<organism evidence="3 4">
    <name type="scientific">Candidatus Thioglobus autotrophicus</name>
    <dbReference type="NCBI Taxonomy" id="1705394"/>
    <lineage>
        <taxon>Bacteria</taxon>
        <taxon>Pseudomonadati</taxon>
        <taxon>Pseudomonadota</taxon>
        <taxon>Gammaproteobacteria</taxon>
        <taxon>Candidatus Pseudothioglobaceae</taxon>
        <taxon>Candidatus Thioglobus</taxon>
    </lineage>
</organism>
<dbReference type="KEGG" id="tho:SP60_07310"/>
<dbReference type="InterPro" id="IPR042245">
    <property type="entry name" value="Tgt2/MlaC_sf"/>
</dbReference>
<feature type="signal peptide" evidence="2">
    <location>
        <begin position="1"/>
        <end position="21"/>
    </location>
</feature>
<dbReference type="Pfam" id="PF05494">
    <property type="entry name" value="MlaC"/>
    <property type="match status" value="1"/>
</dbReference>
<evidence type="ECO:0000313" key="3">
    <source>
        <dbReference type="EMBL" id="ALE53017.1"/>
    </source>
</evidence>
<dbReference type="STRING" id="1705394.SP60_07310"/>
<protein>
    <recommendedName>
        <fullName evidence="5">Toluene tolerance protein</fullName>
    </recommendedName>
</protein>
<accession>A0A0M4PP37</accession>
<gene>
    <name evidence="3" type="ORF">SP60_07310</name>
</gene>
<feature type="chain" id="PRO_5005799699" description="Toluene tolerance protein" evidence="2">
    <location>
        <begin position="22"/>
        <end position="216"/>
    </location>
</feature>